<sequence length="146" mass="15331">MSAQTMSGLEVMSAIATGKLPHPNMAETITMRVVSVNQGGVVFEARADERHTNPLGGVHGGFAATVLDSVTGCAVHTMLEPGQGYGTIELNVKMLRPVPKAARLRAEGQVVSMTRSLGVAEGRLLDEKGRLLAMASATCMLKIQGD</sequence>
<dbReference type="InterPro" id="IPR003736">
    <property type="entry name" value="PAAI_dom"/>
</dbReference>
<dbReference type="InterPro" id="IPR039298">
    <property type="entry name" value="ACOT13"/>
</dbReference>
<dbReference type="AlphaFoldDB" id="A0A4U1BB25"/>
<dbReference type="InterPro" id="IPR029069">
    <property type="entry name" value="HotDog_dom_sf"/>
</dbReference>
<dbReference type="SUPFAM" id="SSF54637">
    <property type="entry name" value="Thioesterase/thiol ester dehydrase-isomerase"/>
    <property type="match status" value="1"/>
</dbReference>
<dbReference type="PANTHER" id="PTHR21660:SF1">
    <property type="entry name" value="ACYL-COENZYME A THIOESTERASE 13"/>
    <property type="match status" value="1"/>
</dbReference>
<comment type="similarity">
    <text evidence="1">Belongs to the thioesterase PaaI family.</text>
</comment>
<dbReference type="CDD" id="cd03443">
    <property type="entry name" value="PaaI_thioesterase"/>
    <property type="match status" value="1"/>
</dbReference>
<dbReference type="InterPro" id="IPR006683">
    <property type="entry name" value="Thioestr_dom"/>
</dbReference>
<dbReference type="GO" id="GO:0047617">
    <property type="term" value="F:fatty acyl-CoA hydrolase activity"/>
    <property type="evidence" value="ECO:0007669"/>
    <property type="project" value="InterPro"/>
</dbReference>
<accession>A0A4U1BB25</accession>
<proteinExistence type="inferred from homology"/>
<comment type="caution">
    <text evidence="4">The sequence shown here is derived from an EMBL/GenBank/DDBJ whole genome shotgun (WGS) entry which is preliminary data.</text>
</comment>
<dbReference type="NCBIfam" id="TIGR00369">
    <property type="entry name" value="unchar_dom_1"/>
    <property type="match status" value="1"/>
</dbReference>
<keyword evidence="5" id="KW-1185">Reference proteome</keyword>
<evidence type="ECO:0000259" key="3">
    <source>
        <dbReference type="Pfam" id="PF03061"/>
    </source>
</evidence>
<dbReference type="OrthoDB" id="9813282at2"/>
<evidence type="ECO:0000313" key="5">
    <source>
        <dbReference type="Proteomes" id="UP000305674"/>
    </source>
</evidence>
<evidence type="ECO:0000256" key="1">
    <source>
        <dbReference type="ARBA" id="ARBA00008324"/>
    </source>
</evidence>
<gene>
    <name evidence="4" type="ORF">FCL40_14880</name>
</gene>
<keyword evidence="2" id="KW-0378">Hydrolase</keyword>
<evidence type="ECO:0000313" key="4">
    <source>
        <dbReference type="EMBL" id="TKB47759.1"/>
    </source>
</evidence>
<protein>
    <submittedName>
        <fullName evidence="4">PaaI family thioesterase</fullName>
    </submittedName>
</protein>
<dbReference type="EMBL" id="SWCI01000012">
    <property type="protein sequence ID" value="TKB47759.1"/>
    <property type="molecule type" value="Genomic_DNA"/>
</dbReference>
<evidence type="ECO:0000256" key="2">
    <source>
        <dbReference type="ARBA" id="ARBA00022801"/>
    </source>
</evidence>
<dbReference type="PANTHER" id="PTHR21660">
    <property type="entry name" value="THIOESTERASE SUPERFAMILY MEMBER-RELATED"/>
    <property type="match status" value="1"/>
</dbReference>
<reference evidence="4 5" key="1">
    <citation type="submission" date="2019-04" db="EMBL/GenBank/DDBJ databases">
        <authorList>
            <person name="Hwang J.C."/>
        </authorList>
    </citation>
    <scope>NUCLEOTIDE SEQUENCE [LARGE SCALE GENOMIC DNA]</scope>
    <source>
        <strain evidence="4 5">IMCC35001</strain>
    </source>
</reference>
<feature type="domain" description="Thioesterase" evidence="3">
    <location>
        <begin position="56"/>
        <end position="132"/>
    </location>
</feature>
<dbReference type="Proteomes" id="UP000305674">
    <property type="component" value="Unassembled WGS sequence"/>
</dbReference>
<name>A0A4U1BB25_9GAMM</name>
<organism evidence="4 5">
    <name type="scientific">Ferrimonas sediminicola</name>
    <dbReference type="NCBI Taxonomy" id="2569538"/>
    <lineage>
        <taxon>Bacteria</taxon>
        <taxon>Pseudomonadati</taxon>
        <taxon>Pseudomonadota</taxon>
        <taxon>Gammaproteobacteria</taxon>
        <taxon>Alteromonadales</taxon>
        <taxon>Ferrimonadaceae</taxon>
        <taxon>Ferrimonas</taxon>
    </lineage>
</organism>
<dbReference type="Gene3D" id="3.10.129.10">
    <property type="entry name" value="Hotdog Thioesterase"/>
    <property type="match status" value="1"/>
</dbReference>
<dbReference type="RefSeq" id="WP_136854094.1">
    <property type="nucleotide sequence ID" value="NZ_SWCI01000012.1"/>
</dbReference>
<dbReference type="Pfam" id="PF03061">
    <property type="entry name" value="4HBT"/>
    <property type="match status" value="1"/>
</dbReference>